<feature type="transmembrane region" description="Helical" evidence="10">
    <location>
        <begin position="70"/>
        <end position="90"/>
    </location>
</feature>
<evidence type="ECO:0000256" key="4">
    <source>
        <dbReference type="ARBA" id="ARBA00022448"/>
    </source>
</evidence>
<evidence type="ECO:0000313" key="13">
    <source>
        <dbReference type="Proteomes" id="UP000604381"/>
    </source>
</evidence>
<evidence type="ECO:0000313" key="12">
    <source>
        <dbReference type="EMBL" id="MBF2735739.1"/>
    </source>
</evidence>
<reference evidence="12" key="1">
    <citation type="submission" date="2020-10" db="EMBL/GenBank/DDBJ databases">
        <title>An improved Amphimedon queenslandica hologenome assembly reveals how three proteobacterial symbionts can extend the metabolic phenotypic of their marine sponge host.</title>
        <authorList>
            <person name="Degnan B."/>
            <person name="Degnan S."/>
            <person name="Xiang X."/>
        </authorList>
    </citation>
    <scope>NUCLEOTIDE SEQUENCE</scope>
    <source>
        <strain evidence="12">AqS2</strain>
    </source>
</reference>
<dbReference type="Gene3D" id="1.10.3720.10">
    <property type="entry name" value="MetI-like"/>
    <property type="match status" value="1"/>
</dbReference>
<evidence type="ECO:0000259" key="11">
    <source>
        <dbReference type="PROSITE" id="PS50928"/>
    </source>
</evidence>
<dbReference type="InterPro" id="IPR000515">
    <property type="entry name" value="MetI-like"/>
</dbReference>
<dbReference type="GO" id="GO:0043190">
    <property type="term" value="C:ATP-binding cassette (ABC) transporter complex"/>
    <property type="evidence" value="ECO:0007669"/>
    <property type="project" value="InterPro"/>
</dbReference>
<dbReference type="CDD" id="cd06261">
    <property type="entry name" value="TM_PBP2"/>
    <property type="match status" value="1"/>
</dbReference>
<dbReference type="Proteomes" id="UP000604381">
    <property type="component" value="Unassembled WGS sequence"/>
</dbReference>
<dbReference type="InterPro" id="IPR043429">
    <property type="entry name" value="ArtM/GltK/GlnP/TcyL/YhdX-like"/>
</dbReference>
<keyword evidence="4 10" id="KW-0813">Transport</keyword>
<protein>
    <submittedName>
        <fullName evidence="12">Amino acid ABC transporter permease</fullName>
    </submittedName>
</protein>
<evidence type="ECO:0000256" key="2">
    <source>
        <dbReference type="ARBA" id="ARBA00004429"/>
    </source>
</evidence>
<dbReference type="NCBIfam" id="TIGR01726">
    <property type="entry name" value="HEQRo_perm_3TM"/>
    <property type="match status" value="1"/>
</dbReference>
<evidence type="ECO:0000256" key="6">
    <source>
        <dbReference type="ARBA" id="ARBA00022692"/>
    </source>
</evidence>
<keyword evidence="5" id="KW-1003">Cell membrane</keyword>
<feature type="domain" description="ABC transmembrane type-1" evidence="11">
    <location>
        <begin position="64"/>
        <end position="278"/>
    </location>
</feature>
<evidence type="ECO:0000256" key="9">
    <source>
        <dbReference type="ARBA" id="ARBA00023136"/>
    </source>
</evidence>
<comment type="subcellular location">
    <subcellularLocation>
        <location evidence="2">Cell inner membrane</location>
        <topology evidence="2">Multi-pass membrane protein</topology>
    </subcellularLocation>
    <subcellularLocation>
        <location evidence="10">Cell membrane</location>
        <topology evidence="10">Multi-pass membrane protein</topology>
    </subcellularLocation>
</comment>
<feature type="transmembrane region" description="Helical" evidence="10">
    <location>
        <begin position="259"/>
        <end position="278"/>
    </location>
</feature>
<keyword evidence="8 10" id="KW-1133">Transmembrane helix</keyword>
<keyword evidence="13" id="KW-1185">Reference proteome</keyword>
<dbReference type="GO" id="GO:0006865">
    <property type="term" value="P:amino acid transport"/>
    <property type="evidence" value="ECO:0007669"/>
    <property type="project" value="UniProtKB-KW"/>
</dbReference>
<dbReference type="PROSITE" id="PS50928">
    <property type="entry name" value="ABC_TM1"/>
    <property type="match status" value="1"/>
</dbReference>
<comment type="function">
    <text evidence="1">Part of the binding-protein-dependent transport system for glutamine; probably responsible for the translocation of the substrate across the membrane.</text>
</comment>
<evidence type="ECO:0000256" key="5">
    <source>
        <dbReference type="ARBA" id="ARBA00022475"/>
    </source>
</evidence>
<feature type="transmembrane region" description="Helical" evidence="10">
    <location>
        <begin position="12"/>
        <end position="33"/>
    </location>
</feature>
<comment type="caution">
    <text evidence="12">The sequence shown here is derived from an EMBL/GenBank/DDBJ whole genome shotgun (WGS) entry which is preliminary data.</text>
</comment>
<evidence type="ECO:0000256" key="7">
    <source>
        <dbReference type="ARBA" id="ARBA00022970"/>
    </source>
</evidence>
<dbReference type="GO" id="GO:0022857">
    <property type="term" value="F:transmembrane transporter activity"/>
    <property type="evidence" value="ECO:0007669"/>
    <property type="project" value="InterPro"/>
</dbReference>
<dbReference type="AlphaFoldDB" id="A0A930UI99"/>
<evidence type="ECO:0000256" key="3">
    <source>
        <dbReference type="ARBA" id="ARBA00010072"/>
    </source>
</evidence>
<gene>
    <name evidence="12" type="ORF">ISN26_06680</name>
</gene>
<dbReference type="Pfam" id="PF00528">
    <property type="entry name" value="BPD_transp_1"/>
    <property type="match status" value="1"/>
</dbReference>
<keyword evidence="6 10" id="KW-0812">Transmembrane</keyword>
<comment type="similarity">
    <text evidence="3">Belongs to the binding-protein-dependent transport system permease family. HisMQ subfamily.</text>
</comment>
<keyword evidence="7" id="KW-0029">Amino-acid transport</keyword>
<proteinExistence type="inferred from homology"/>
<evidence type="ECO:0000256" key="1">
    <source>
        <dbReference type="ARBA" id="ARBA00003159"/>
    </source>
</evidence>
<accession>A0A930UI99</accession>
<feature type="transmembrane region" description="Helical" evidence="10">
    <location>
        <begin position="110"/>
        <end position="128"/>
    </location>
</feature>
<dbReference type="InterPro" id="IPR035906">
    <property type="entry name" value="MetI-like_sf"/>
</dbReference>
<keyword evidence="9 10" id="KW-0472">Membrane</keyword>
<evidence type="ECO:0000256" key="10">
    <source>
        <dbReference type="RuleBase" id="RU363032"/>
    </source>
</evidence>
<evidence type="ECO:0000256" key="8">
    <source>
        <dbReference type="ARBA" id="ARBA00022989"/>
    </source>
</evidence>
<dbReference type="EMBL" id="JADHEI010000050">
    <property type="protein sequence ID" value="MBF2735739.1"/>
    <property type="molecule type" value="Genomic_DNA"/>
</dbReference>
<dbReference type="PANTHER" id="PTHR30614">
    <property type="entry name" value="MEMBRANE COMPONENT OF AMINO ACID ABC TRANSPORTER"/>
    <property type="match status" value="1"/>
</dbReference>
<dbReference type="SUPFAM" id="SSF161098">
    <property type="entry name" value="MetI-like"/>
    <property type="match status" value="1"/>
</dbReference>
<name>A0A930UI99_9GAMM</name>
<sequence length="289" mass="31808">MSRRRRDLGLNIAFALLFIGGAWWLGAAALGSFDYNWGWRQALSYLVRSDGNGGWAAGLLLDGFLMTLRLALWGGVACTLFGLAIGLLSASRFLALRMLGAAYVEGVRNMPPLVFIFVIYFFVSTQVLPPALVSSIGDAVESSAVLTWLFGPDDRIENFLAGLLTIALYEAAYVAEIFRGGIQSIEKGQWEASDALGLRRWQAMRLVILPQAFRKIVPPYTNQLISLVKDSSIISVISVQELTFSGIEVATTTGRLFETLLLVAGMYMIICYPATMLLRRLERPQAARL</sequence>
<dbReference type="PANTHER" id="PTHR30614:SF20">
    <property type="entry name" value="GLUTAMINE TRANSPORT SYSTEM PERMEASE PROTEIN GLNP"/>
    <property type="match status" value="1"/>
</dbReference>
<dbReference type="InterPro" id="IPR010065">
    <property type="entry name" value="AA_ABC_transptr_permease_3TM"/>
</dbReference>
<organism evidence="12 13">
    <name type="scientific">Candidatus Amphirhobacter heronislandensis</name>
    <dbReference type="NCBI Taxonomy" id="1732024"/>
    <lineage>
        <taxon>Bacteria</taxon>
        <taxon>Pseudomonadati</taxon>
        <taxon>Pseudomonadota</taxon>
        <taxon>Gammaproteobacteria</taxon>
        <taxon>Candidatus Tethybacterales</taxon>
        <taxon>Candidatus Tethybacteraceae</taxon>
        <taxon>Candidatus Amphirhobacter</taxon>
    </lineage>
</organism>